<organism evidence="3 4">
    <name type="scientific">Magnaporthiopsis poae (strain ATCC 64411 / 73-15)</name>
    <name type="common">Kentucky bluegrass fungus</name>
    <name type="synonym">Magnaporthe poae</name>
    <dbReference type="NCBI Taxonomy" id="644358"/>
    <lineage>
        <taxon>Eukaryota</taxon>
        <taxon>Fungi</taxon>
        <taxon>Dikarya</taxon>
        <taxon>Ascomycota</taxon>
        <taxon>Pezizomycotina</taxon>
        <taxon>Sordariomycetes</taxon>
        <taxon>Sordariomycetidae</taxon>
        <taxon>Magnaporthales</taxon>
        <taxon>Magnaporthaceae</taxon>
        <taxon>Magnaporthiopsis</taxon>
    </lineage>
</organism>
<reference evidence="3" key="4">
    <citation type="journal article" date="2015" name="G3 (Bethesda)">
        <title>Genome sequences of three phytopathogenic species of the Magnaporthaceae family of fungi.</title>
        <authorList>
            <person name="Okagaki L.H."/>
            <person name="Nunes C.C."/>
            <person name="Sailsbery J."/>
            <person name="Clay B."/>
            <person name="Brown D."/>
            <person name="John T."/>
            <person name="Oh Y."/>
            <person name="Young N."/>
            <person name="Fitzgerald M."/>
            <person name="Haas B.J."/>
            <person name="Zeng Q."/>
            <person name="Young S."/>
            <person name="Adiconis X."/>
            <person name="Fan L."/>
            <person name="Levin J.Z."/>
            <person name="Mitchell T.K."/>
            <person name="Okubara P.A."/>
            <person name="Farman M.L."/>
            <person name="Kohn L.M."/>
            <person name="Birren B."/>
            <person name="Ma L.-J."/>
            <person name="Dean R.A."/>
        </authorList>
    </citation>
    <scope>NUCLEOTIDE SEQUENCE</scope>
    <source>
        <strain evidence="3">ATCC 64411 / 73-15</strain>
    </source>
</reference>
<dbReference type="EnsemblFungi" id="MAPG_02911T0">
    <property type="protein sequence ID" value="MAPG_02911T0"/>
    <property type="gene ID" value="MAPG_02911"/>
</dbReference>
<feature type="region of interest" description="Disordered" evidence="1">
    <location>
        <begin position="33"/>
        <end position="65"/>
    </location>
</feature>
<reference evidence="2" key="3">
    <citation type="submission" date="2011-03" db="EMBL/GenBank/DDBJ databases">
        <title>Annotation of Magnaporthe poae ATCC 64411.</title>
        <authorList>
            <person name="Ma L.-J."/>
            <person name="Dead R."/>
            <person name="Young S.K."/>
            <person name="Zeng Q."/>
            <person name="Gargeya S."/>
            <person name="Fitzgerald M."/>
            <person name="Haas B."/>
            <person name="Abouelleil A."/>
            <person name="Alvarado L."/>
            <person name="Arachchi H.M."/>
            <person name="Berlin A."/>
            <person name="Brown A."/>
            <person name="Chapman S.B."/>
            <person name="Chen Z."/>
            <person name="Dunbar C."/>
            <person name="Freedman E."/>
            <person name="Gearin G."/>
            <person name="Gellesch M."/>
            <person name="Goldberg J."/>
            <person name="Griggs A."/>
            <person name="Gujja S."/>
            <person name="Heiman D."/>
            <person name="Howarth C."/>
            <person name="Larson L."/>
            <person name="Lui A."/>
            <person name="MacDonald P.J.P."/>
            <person name="Mehta T."/>
            <person name="Montmayeur A."/>
            <person name="Murphy C."/>
            <person name="Neiman D."/>
            <person name="Pearson M."/>
            <person name="Priest M."/>
            <person name="Roberts A."/>
            <person name="Saif S."/>
            <person name="Shea T."/>
            <person name="Shenoy N."/>
            <person name="Sisk P."/>
            <person name="Stolte C."/>
            <person name="Sykes S."/>
            <person name="Yandava C."/>
            <person name="Wortman J."/>
            <person name="Nusbaum C."/>
            <person name="Birren B."/>
        </authorList>
    </citation>
    <scope>NUCLEOTIDE SEQUENCE</scope>
    <source>
        <strain evidence="2">ATCC 64411</strain>
    </source>
</reference>
<evidence type="ECO:0000256" key="1">
    <source>
        <dbReference type="SAM" id="MobiDB-lite"/>
    </source>
</evidence>
<reference evidence="4" key="1">
    <citation type="submission" date="2010-05" db="EMBL/GenBank/DDBJ databases">
        <title>The genome sequence of Magnaporthe poae strain ATCC 64411.</title>
        <authorList>
            <person name="Ma L.-J."/>
            <person name="Dead R."/>
            <person name="Young S."/>
            <person name="Zeng Q."/>
            <person name="Koehrsen M."/>
            <person name="Alvarado L."/>
            <person name="Berlin A."/>
            <person name="Chapman S.B."/>
            <person name="Chen Z."/>
            <person name="Freedman E."/>
            <person name="Gellesch M."/>
            <person name="Goldberg J."/>
            <person name="Griggs A."/>
            <person name="Gujja S."/>
            <person name="Heilman E.R."/>
            <person name="Heiman D."/>
            <person name="Hepburn T."/>
            <person name="Howarth C."/>
            <person name="Jen D."/>
            <person name="Larson L."/>
            <person name="Mehta T."/>
            <person name="Neiman D."/>
            <person name="Pearson M."/>
            <person name="Roberts A."/>
            <person name="Saif S."/>
            <person name="Shea T."/>
            <person name="Shenoy N."/>
            <person name="Sisk P."/>
            <person name="Stolte C."/>
            <person name="Sykes S."/>
            <person name="Walk T."/>
            <person name="White J."/>
            <person name="Yandava C."/>
            <person name="Haas B."/>
            <person name="Nusbaum C."/>
            <person name="Birren B."/>
        </authorList>
    </citation>
    <scope>NUCLEOTIDE SEQUENCE [LARGE SCALE GENOMIC DNA]</scope>
    <source>
        <strain evidence="4">ATCC 64411 / 73-15</strain>
    </source>
</reference>
<reference evidence="3" key="5">
    <citation type="submission" date="2015-06" db="UniProtKB">
        <authorList>
            <consortium name="EnsemblFungi"/>
        </authorList>
    </citation>
    <scope>IDENTIFICATION</scope>
    <source>
        <strain evidence="3">ATCC 64411</strain>
    </source>
</reference>
<sequence>MDSREAPLAVATVVVRFRFRVVAATVDEALTVPRAGARRRGAERPAGMASSMSDPAGEKTEEPEPLSLLSSPLWVSLGVAEERWRYAKRERETRVDLRGEAAAAKYFEVS</sequence>
<name>A0A0C4DSM9_MAGP6</name>
<reference evidence="2" key="2">
    <citation type="submission" date="2010-05" db="EMBL/GenBank/DDBJ databases">
        <title>The Genome Sequence of Magnaporthe poae strain ATCC 64411.</title>
        <authorList>
            <consortium name="The Broad Institute Genome Sequencing Platform"/>
            <consortium name="Broad Institute Genome Sequencing Center for Infectious Disease"/>
            <person name="Ma L.-J."/>
            <person name="Dead R."/>
            <person name="Young S."/>
            <person name="Zeng Q."/>
            <person name="Koehrsen M."/>
            <person name="Alvarado L."/>
            <person name="Berlin A."/>
            <person name="Chapman S.B."/>
            <person name="Chen Z."/>
            <person name="Freedman E."/>
            <person name="Gellesch M."/>
            <person name="Goldberg J."/>
            <person name="Griggs A."/>
            <person name="Gujja S."/>
            <person name="Heilman E.R."/>
            <person name="Heiman D."/>
            <person name="Hepburn T."/>
            <person name="Howarth C."/>
            <person name="Jen D."/>
            <person name="Larson L."/>
            <person name="Mehta T."/>
            <person name="Neiman D."/>
            <person name="Pearson M."/>
            <person name="Roberts A."/>
            <person name="Saif S."/>
            <person name="Shea T."/>
            <person name="Shenoy N."/>
            <person name="Sisk P."/>
            <person name="Stolte C."/>
            <person name="Sykes S."/>
            <person name="Walk T."/>
            <person name="White J."/>
            <person name="Yandava C."/>
            <person name="Haas B."/>
            <person name="Nusbaum C."/>
            <person name="Birren B."/>
        </authorList>
    </citation>
    <scope>NUCLEOTIDE SEQUENCE</scope>
    <source>
        <strain evidence="2">ATCC 64411</strain>
    </source>
</reference>
<dbReference type="AlphaFoldDB" id="A0A0C4DSM9"/>
<evidence type="ECO:0000313" key="2">
    <source>
        <dbReference type="EMBL" id="KLU83861.1"/>
    </source>
</evidence>
<evidence type="ECO:0000313" key="4">
    <source>
        <dbReference type="Proteomes" id="UP000011715"/>
    </source>
</evidence>
<dbReference type="VEuPathDB" id="FungiDB:MAPG_02911"/>
<dbReference type="EMBL" id="GL876967">
    <property type="protein sequence ID" value="KLU83861.1"/>
    <property type="molecule type" value="Genomic_DNA"/>
</dbReference>
<evidence type="ECO:0000313" key="3">
    <source>
        <dbReference type="EnsemblFungi" id="MAPG_02911T0"/>
    </source>
</evidence>
<proteinExistence type="predicted"/>
<gene>
    <name evidence="2" type="ORF">MAPG_02911</name>
</gene>
<keyword evidence="4" id="KW-1185">Reference proteome</keyword>
<accession>A0A0C4DSM9</accession>
<dbReference type="Proteomes" id="UP000011715">
    <property type="component" value="Unassembled WGS sequence"/>
</dbReference>
<dbReference type="EMBL" id="ADBL01000706">
    <property type="status" value="NOT_ANNOTATED_CDS"/>
    <property type="molecule type" value="Genomic_DNA"/>
</dbReference>
<protein>
    <submittedName>
        <fullName evidence="2 3">Uncharacterized protein</fullName>
    </submittedName>
</protein>